<dbReference type="SUPFAM" id="SSF46785">
    <property type="entry name" value="Winged helix' DNA-binding domain"/>
    <property type="match status" value="1"/>
</dbReference>
<dbReference type="CDD" id="cd00090">
    <property type="entry name" value="HTH_ARSR"/>
    <property type="match status" value="1"/>
</dbReference>
<protein>
    <submittedName>
        <fullName evidence="3">ROK family transcriptional regulator</fullName>
    </submittedName>
</protein>
<dbReference type="InterPro" id="IPR036390">
    <property type="entry name" value="WH_DNA-bd_sf"/>
</dbReference>
<dbReference type="InterPro" id="IPR043129">
    <property type="entry name" value="ATPase_NBD"/>
</dbReference>
<dbReference type="InterPro" id="IPR036388">
    <property type="entry name" value="WH-like_DNA-bd_sf"/>
</dbReference>
<dbReference type="EMBL" id="JAJAGO010000003">
    <property type="protein sequence ID" value="MCT2589880.1"/>
    <property type="molecule type" value="Genomic_DNA"/>
</dbReference>
<dbReference type="InterPro" id="IPR011991">
    <property type="entry name" value="ArsR-like_HTH"/>
</dbReference>
<dbReference type="Proteomes" id="UP001156389">
    <property type="component" value="Unassembled WGS sequence"/>
</dbReference>
<organism evidence="3 4">
    <name type="scientific">Streptomyces gossypii</name>
    <dbReference type="NCBI Taxonomy" id="2883101"/>
    <lineage>
        <taxon>Bacteria</taxon>
        <taxon>Bacillati</taxon>
        <taxon>Actinomycetota</taxon>
        <taxon>Actinomycetes</taxon>
        <taxon>Kitasatosporales</taxon>
        <taxon>Streptomycetaceae</taxon>
        <taxon>Streptomyces</taxon>
    </lineage>
</organism>
<evidence type="ECO:0000313" key="4">
    <source>
        <dbReference type="Proteomes" id="UP001156389"/>
    </source>
</evidence>
<gene>
    <name evidence="3" type="ORF">LHJ74_08125</name>
</gene>
<dbReference type="Pfam" id="PF00480">
    <property type="entry name" value="ROK"/>
    <property type="match status" value="1"/>
</dbReference>
<dbReference type="RefSeq" id="WP_260216950.1">
    <property type="nucleotide sequence ID" value="NZ_JAJAGO010000003.1"/>
</dbReference>
<comment type="caution">
    <text evidence="3">The sequence shown here is derived from an EMBL/GenBank/DDBJ whole genome shotgun (WGS) entry which is preliminary data.</text>
</comment>
<dbReference type="Pfam" id="PF12802">
    <property type="entry name" value="MarR_2"/>
    <property type="match status" value="1"/>
</dbReference>
<feature type="domain" description="HTH marR-type" evidence="2">
    <location>
        <begin position="16"/>
        <end position="67"/>
    </location>
</feature>
<keyword evidence="4" id="KW-1185">Reference proteome</keyword>
<evidence type="ECO:0000259" key="2">
    <source>
        <dbReference type="Pfam" id="PF12802"/>
    </source>
</evidence>
<name>A0ABT2JPT8_9ACTN</name>
<accession>A0ABT2JPT8</accession>
<sequence>MPPASPSTARALNDRLALRLLQERGPLSASELKTLTGLARPTVADLVQRLQDTGLIRLVGESATKRRGPNARLYGIAADRAHLAALDMRTDGVRVLVTDLLGTTLAESALPVSPDTPSEAAARGSADLLEQTAKQAGAEPLHTVAVGAPGLIDPATGALRETSGRAWHHQLIALLQQRLPATVRLENETNLAAMAEQRQGAARDRESFVLLWLGDGVGAAVVLDGRLRRGTSGGAGEIGFLPVPGTVGLPSAVSCEGGLHSLLSATAVCALAVEHGFAATAGTGDTPAAQETVRAAVAAGAGGEPFLTALASRVSLGAAAVTAILDPGCVVLGGELGQAGGTVFATLVQEQLAALSPLRTEVRPGELGGAGVLRGALLAAQDAAQQVLFPPVA</sequence>
<evidence type="ECO:0000256" key="1">
    <source>
        <dbReference type="ARBA" id="ARBA00006479"/>
    </source>
</evidence>
<dbReference type="InterPro" id="IPR000600">
    <property type="entry name" value="ROK"/>
</dbReference>
<reference evidence="3 4" key="1">
    <citation type="submission" date="2021-10" db="EMBL/GenBank/DDBJ databases">
        <title>Streptomyces gossypii sp. nov., isolated from soil collected from cotton field.</title>
        <authorList>
            <person name="Ge X."/>
            <person name="Chen X."/>
            <person name="Liu W."/>
        </authorList>
    </citation>
    <scope>NUCLEOTIDE SEQUENCE [LARGE SCALE GENOMIC DNA]</scope>
    <source>
        <strain evidence="3 4">N2-109</strain>
    </source>
</reference>
<dbReference type="PANTHER" id="PTHR18964">
    <property type="entry name" value="ROK (REPRESSOR, ORF, KINASE) FAMILY"/>
    <property type="match status" value="1"/>
</dbReference>
<dbReference type="InterPro" id="IPR000835">
    <property type="entry name" value="HTH_MarR-typ"/>
</dbReference>
<evidence type="ECO:0000313" key="3">
    <source>
        <dbReference type="EMBL" id="MCT2589880.1"/>
    </source>
</evidence>
<dbReference type="SUPFAM" id="SSF53067">
    <property type="entry name" value="Actin-like ATPase domain"/>
    <property type="match status" value="1"/>
</dbReference>
<dbReference type="PANTHER" id="PTHR18964:SF149">
    <property type="entry name" value="BIFUNCTIONAL UDP-N-ACETYLGLUCOSAMINE 2-EPIMERASE_N-ACETYLMANNOSAMINE KINASE"/>
    <property type="match status" value="1"/>
</dbReference>
<proteinExistence type="inferred from homology"/>
<dbReference type="Gene3D" id="1.10.10.10">
    <property type="entry name" value="Winged helix-like DNA-binding domain superfamily/Winged helix DNA-binding domain"/>
    <property type="match status" value="1"/>
</dbReference>
<dbReference type="CDD" id="cd23763">
    <property type="entry name" value="ASKHA_ATPase_ROK"/>
    <property type="match status" value="1"/>
</dbReference>
<comment type="similarity">
    <text evidence="1">Belongs to the ROK (NagC/XylR) family.</text>
</comment>
<dbReference type="Gene3D" id="3.30.420.40">
    <property type="match status" value="2"/>
</dbReference>